<feature type="chain" id="PRO_5036849699" evidence="3">
    <location>
        <begin position="26"/>
        <end position="328"/>
    </location>
</feature>
<feature type="compositionally biased region" description="Polar residues" evidence="2">
    <location>
        <begin position="314"/>
        <end position="328"/>
    </location>
</feature>
<sequence>MNTSLWRQLAWVAVLGSGLHLPVYAATASASASAAPVTAAAQLTVTDDLGRQVTLSKPAQRVISLAPHVTELIFAAGAGDKIVATVSYSDFPEAAKAIPRIGDLRQLDMERILAAKPDLIVVWMHGAFDRQLELLKQSGVPFFFSEPHQMEHIPETLSKLGLLMGTNKKAELAATDFRTQWQQITSRYAQKPIVRTFYQVWNKPLYTLNEKHIINDVLRSCGGENIYGKLAATAPVVGLESVLQENPELILAAENKKHAGQMLEQWKSFPTLLANKNHNLVAIDGDLMNRPGPRLIDGARAMCEALELARQHRQSGTPSSTAVTKVKS</sequence>
<accession>A0A923I540</accession>
<feature type="region of interest" description="Disordered" evidence="2">
    <location>
        <begin position="309"/>
        <end position="328"/>
    </location>
</feature>
<dbReference type="InterPro" id="IPR050902">
    <property type="entry name" value="ABC_Transporter_SBP"/>
</dbReference>
<dbReference type="PANTHER" id="PTHR30535">
    <property type="entry name" value="VITAMIN B12-BINDING PROTEIN"/>
    <property type="match status" value="1"/>
</dbReference>
<dbReference type="Gene3D" id="3.40.50.1980">
    <property type="entry name" value="Nitrogenase molybdenum iron protein domain"/>
    <property type="match status" value="2"/>
</dbReference>
<gene>
    <name evidence="5" type="ORF">H8K47_15220</name>
</gene>
<evidence type="ECO:0000259" key="4">
    <source>
        <dbReference type="PROSITE" id="PS50983"/>
    </source>
</evidence>
<dbReference type="Pfam" id="PF01497">
    <property type="entry name" value="Peripla_BP_2"/>
    <property type="match status" value="1"/>
</dbReference>
<feature type="domain" description="Fe/B12 periplasmic-binding" evidence="4">
    <location>
        <begin position="61"/>
        <end position="310"/>
    </location>
</feature>
<protein>
    <submittedName>
        <fullName evidence="5">Cobalamin-binding protein</fullName>
    </submittedName>
</protein>
<evidence type="ECO:0000256" key="3">
    <source>
        <dbReference type="SAM" id="SignalP"/>
    </source>
</evidence>
<dbReference type="EMBL" id="JACOGG010000019">
    <property type="protein sequence ID" value="MBC3936717.1"/>
    <property type="molecule type" value="Genomic_DNA"/>
</dbReference>
<dbReference type="CDD" id="cd01144">
    <property type="entry name" value="BtuF"/>
    <property type="match status" value="1"/>
</dbReference>
<dbReference type="InterPro" id="IPR054828">
    <property type="entry name" value="Vit_B12_bind_prot"/>
</dbReference>
<evidence type="ECO:0000256" key="2">
    <source>
        <dbReference type="SAM" id="MobiDB-lite"/>
    </source>
</evidence>
<evidence type="ECO:0000313" key="6">
    <source>
        <dbReference type="Proteomes" id="UP000612361"/>
    </source>
</evidence>
<dbReference type="AlphaFoldDB" id="A0A923I540"/>
<dbReference type="PANTHER" id="PTHR30535:SF34">
    <property type="entry name" value="MOLYBDATE-BINDING PROTEIN MOLA"/>
    <property type="match status" value="1"/>
</dbReference>
<dbReference type="RefSeq" id="WP_186882257.1">
    <property type="nucleotide sequence ID" value="NZ_JACOGG010000019.1"/>
</dbReference>
<organism evidence="5 6">
    <name type="scientific">Undibacterium rugosum</name>
    <dbReference type="NCBI Taxonomy" id="2762291"/>
    <lineage>
        <taxon>Bacteria</taxon>
        <taxon>Pseudomonadati</taxon>
        <taxon>Pseudomonadota</taxon>
        <taxon>Betaproteobacteria</taxon>
        <taxon>Burkholderiales</taxon>
        <taxon>Oxalobacteraceae</taxon>
        <taxon>Undibacterium</taxon>
    </lineage>
</organism>
<keyword evidence="1 3" id="KW-0732">Signal</keyword>
<comment type="caution">
    <text evidence="5">The sequence shown here is derived from an EMBL/GenBank/DDBJ whole genome shotgun (WGS) entry which is preliminary data.</text>
</comment>
<dbReference type="InterPro" id="IPR002491">
    <property type="entry name" value="ABC_transptr_periplasmic_BD"/>
</dbReference>
<reference evidence="5" key="1">
    <citation type="submission" date="2020-08" db="EMBL/GenBank/DDBJ databases">
        <title>Novel species isolated from subtropical streams in China.</title>
        <authorList>
            <person name="Lu H."/>
        </authorList>
    </citation>
    <scope>NUCLEOTIDE SEQUENCE</scope>
    <source>
        <strain evidence="5">CY7W</strain>
    </source>
</reference>
<evidence type="ECO:0000256" key="1">
    <source>
        <dbReference type="ARBA" id="ARBA00022729"/>
    </source>
</evidence>
<dbReference type="NCBIfam" id="NF038402">
    <property type="entry name" value="TroA_like"/>
    <property type="match status" value="1"/>
</dbReference>
<name>A0A923I540_9BURK</name>
<evidence type="ECO:0000313" key="5">
    <source>
        <dbReference type="EMBL" id="MBC3936717.1"/>
    </source>
</evidence>
<dbReference type="PROSITE" id="PS50983">
    <property type="entry name" value="FE_B12_PBP"/>
    <property type="match status" value="1"/>
</dbReference>
<dbReference type="SUPFAM" id="SSF53807">
    <property type="entry name" value="Helical backbone' metal receptor"/>
    <property type="match status" value="1"/>
</dbReference>
<keyword evidence="6" id="KW-1185">Reference proteome</keyword>
<dbReference type="Proteomes" id="UP000612361">
    <property type="component" value="Unassembled WGS sequence"/>
</dbReference>
<feature type="signal peptide" evidence="3">
    <location>
        <begin position="1"/>
        <end position="25"/>
    </location>
</feature>
<proteinExistence type="predicted"/>